<proteinExistence type="predicted"/>
<reference evidence="3 5" key="2">
    <citation type="submission" date="2021-04" db="EMBL/GenBank/DDBJ databases">
        <title>Isolation of newly marine bacteria for enzymatic activity.</title>
        <authorList>
            <person name="Hadi W.A.M."/>
            <person name="Nair A.J.J."/>
            <person name="Edwin B.T."/>
        </authorList>
    </citation>
    <scope>NUCLEOTIDE SEQUENCE [LARGE SCALE GENOMIC DNA]</scope>
    <source>
        <strain evidence="3 5">B28A</strain>
    </source>
</reference>
<organism evidence="3 5">
    <name type="scientific">Bacillus australimaris</name>
    <dbReference type="NCBI Taxonomy" id="1326968"/>
    <lineage>
        <taxon>Bacteria</taxon>
        <taxon>Bacillati</taxon>
        <taxon>Bacillota</taxon>
        <taxon>Bacilli</taxon>
        <taxon>Bacillales</taxon>
        <taxon>Bacillaceae</taxon>
        <taxon>Bacillus</taxon>
    </lineage>
</organism>
<keyword evidence="1" id="KW-1133">Transmembrane helix</keyword>
<feature type="transmembrane region" description="Helical" evidence="1">
    <location>
        <begin position="114"/>
        <end position="135"/>
    </location>
</feature>
<dbReference type="EMBL" id="JAGQFH010000029">
    <property type="protein sequence ID" value="MBR8691489.1"/>
    <property type="molecule type" value="Genomic_DNA"/>
</dbReference>
<evidence type="ECO:0000313" key="2">
    <source>
        <dbReference type="EMBL" id="KPN12896.1"/>
    </source>
</evidence>
<evidence type="ECO:0000313" key="3">
    <source>
        <dbReference type="EMBL" id="MBR8691489.1"/>
    </source>
</evidence>
<keyword evidence="4" id="KW-1185">Reference proteome</keyword>
<accession>A0ABD4QM06</accession>
<evidence type="ECO:0000313" key="5">
    <source>
        <dbReference type="Proteomes" id="UP000676804"/>
    </source>
</evidence>
<comment type="caution">
    <text evidence="3">The sequence shown here is derived from an EMBL/GenBank/DDBJ whole genome shotgun (WGS) entry which is preliminary data.</text>
</comment>
<sequence length="177" mass="19742">MQVDAAKIEDAYDEDRLKRKGDFFMTIQIVIIMMILLLRTGKEKEIRPIRLLIGPLILLGVLSYSITQHIQMTALSFLAITVFAIIGFAIGLWRGKLYKVTFDQHSGRITAASSLYGTLFFIGIILLRMAIGSIVKDGGHSLIIFANGLTFLPIGSMIGFRFILLKRYMDLKASAAI</sequence>
<name>A0ABD4QM06_9BACI</name>
<reference evidence="2 4" key="1">
    <citation type="submission" date="2015-07" db="EMBL/GenBank/DDBJ databases">
        <title>Bacillus zhangzhouensis sp. nov. and Bacillus nanhaiticus sp. nov.</title>
        <authorList>
            <person name="Liu Y."/>
            <person name="Lai Q."/>
            <person name="Shao Z."/>
        </authorList>
    </citation>
    <scope>NUCLEOTIDE SEQUENCE [LARGE SCALE GENOMIC DNA]</scope>
    <source>
        <strain evidence="2 4">NH7I_1</strain>
    </source>
</reference>
<feature type="transmembrane region" description="Helical" evidence="1">
    <location>
        <begin position="23"/>
        <end position="41"/>
    </location>
</feature>
<protein>
    <submittedName>
        <fullName evidence="3">DUF1453 domain-containing protein</fullName>
    </submittedName>
</protein>
<feature type="transmembrane region" description="Helical" evidence="1">
    <location>
        <begin position="72"/>
        <end position="93"/>
    </location>
</feature>
<keyword evidence="1" id="KW-0812">Transmembrane</keyword>
<evidence type="ECO:0000313" key="4">
    <source>
        <dbReference type="Proteomes" id="UP000050272"/>
    </source>
</evidence>
<dbReference type="EMBL" id="LGYN01000029">
    <property type="protein sequence ID" value="KPN12896.1"/>
    <property type="molecule type" value="Genomic_DNA"/>
</dbReference>
<dbReference type="Proteomes" id="UP000050272">
    <property type="component" value="Unassembled WGS sequence"/>
</dbReference>
<feature type="transmembrane region" description="Helical" evidence="1">
    <location>
        <begin position="141"/>
        <end position="164"/>
    </location>
</feature>
<gene>
    <name evidence="2" type="ORF">AKG37_14465</name>
    <name evidence="3" type="ORF">KCQ59_17025</name>
</gene>
<keyword evidence="1" id="KW-0472">Membrane</keyword>
<dbReference type="Proteomes" id="UP000676804">
    <property type="component" value="Unassembled WGS sequence"/>
</dbReference>
<feature type="transmembrane region" description="Helical" evidence="1">
    <location>
        <begin position="48"/>
        <end position="66"/>
    </location>
</feature>
<dbReference type="AlphaFoldDB" id="A0ABD4QM06"/>
<evidence type="ECO:0000256" key="1">
    <source>
        <dbReference type="SAM" id="Phobius"/>
    </source>
</evidence>